<feature type="domain" description="G-protein coupled receptors family 1 profile" evidence="6">
    <location>
        <begin position="24"/>
        <end position="283"/>
    </location>
</feature>
<feature type="transmembrane region" description="Helical" evidence="5">
    <location>
        <begin position="81"/>
        <end position="106"/>
    </location>
</feature>
<evidence type="ECO:0000256" key="5">
    <source>
        <dbReference type="SAM" id="Phobius"/>
    </source>
</evidence>
<reference evidence="7" key="1">
    <citation type="submission" date="2021-09" db="EMBL/GenBank/DDBJ databases">
        <authorList>
            <consortium name="Pathogen Informatics"/>
        </authorList>
    </citation>
    <scope>NUCLEOTIDE SEQUENCE</scope>
</reference>
<feature type="transmembrane region" description="Helical" evidence="5">
    <location>
        <begin position="263"/>
        <end position="286"/>
    </location>
</feature>
<gene>
    <name evidence="7" type="ORF">CJOHNSTONI_LOCUS7496</name>
</gene>
<evidence type="ECO:0000256" key="1">
    <source>
        <dbReference type="ARBA" id="ARBA00004370"/>
    </source>
</evidence>
<dbReference type="AlphaFoldDB" id="A0A8J2MRQ6"/>
<evidence type="ECO:0000313" key="7">
    <source>
        <dbReference type="EMBL" id="CAG9537716.1"/>
    </source>
</evidence>
<accession>A0A8J2MRQ6</accession>
<feature type="transmembrane region" description="Helical" evidence="5">
    <location>
        <begin position="127"/>
        <end position="147"/>
    </location>
</feature>
<keyword evidence="8" id="KW-1185">Reference proteome</keyword>
<dbReference type="OrthoDB" id="5829222at2759"/>
<dbReference type="PANTHER" id="PTHR23017">
    <property type="entry name" value="SERPENTINE RECEPTOR, CLASS X"/>
    <property type="match status" value="1"/>
</dbReference>
<evidence type="ECO:0000256" key="2">
    <source>
        <dbReference type="ARBA" id="ARBA00022692"/>
    </source>
</evidence>
<dbReference type="PANTHER" id="PTHR23017:SF3">
    <property type="entry name" value="G-PROTEIN COUPLED RECEPTORS FAMILY 1 PROFILE DOMAIN-CONTAINING PROTEIN"/>
    <property type="match status" value="1"/>
</dbReference>
<dbReference type="Proteomes" id="UP000746747">
    <property type="component" value="Unassembled WGS sequence"/>
</dbReference>
<feature type="transmembrane region" description="Helical" evidence="5">
    <location>
        <begin position="231"/>
        <end position="251"/>
    </location>
</feature>
<dbReference type="Gene3D" id="1.20.1070.10">
    <property type="entry name" value="Rhodopsin 7-helix transmembrane proteins"/>
    <property type="match status" value="1"/>
</dbReference>
<evidence type="ECO:0000259" key="6">
    <source>
        <dbReference type="PROSITE" id="PS50262"/>
    </source>
</evidence>
<organism evidence="7 8">
    <name type="scientific">Cercopithifilaria johnstoni</name>
    <dbReference type="NCBI Taxonomy" id="2874296"/>
    <lineage>
        <taxon>Eukaryota</taxon>
        <taxon>Metazoa</taxon>
        <taxon>Ecdysozoa</taxon>
        <taxon>Nematoda</taxon>
        <taxon>Chromadorea</taxon>
        <taxon>Rhabditida</taxon>
        <taxon>Spirurina</taxon>
        <taxon>Spiruromorpha</taxon>
        <taxon>Filarioidea</taxon>
        <taxon>Onchocercidae</taxon>
        <taxon>Cercopithifilaria</taxon>
    </lineage>
</organism>
<proteinExistence type="predicted"/>
<dbReference type="SUPFAM" id="SSF81321">
    <property type="entry name" value="Family A G protein-coupled receptor-like"/>
    <property type="match status" value="1"/>
</dbReference>
<sequence>MATTEENMFALLCIAVVSLFGFVGNGLSLYITTTNSHFQNAYGTLRTTFLLCNIQTISVLSIWSAVVLLTDSRELSSPTYFIALIPGCLANVSFYGTILINLLIAVNRYCAFAYPLNYHFYWTVAKARYAGIIVYFFGFLPCLPSIFEPCTLIFNAELDFRWSYSNTSCGNINSMFDTVFASSIMIIAGCIDFMTFLWIRSHRKLKNVRKLTNRSSSRKNDIYFFKQSYKLFIRFQSCISGLAVITSAFVFNIGQHYLTNKWALFAVTTINWVVTHALDGFVVLIFNRYYIDSSENNSCR</sequence>
<keyword evidence="3 5" id="KW-1133">Transmembrane helix</keyword>
<dbReference type="PROSITE" id="PS50262">
    <property type="entry name" value="G_PROTEIN_RECEP_F1_2"/>
    <property type="match status" value="1"/>
</dbReference>
<dbReference type="EMBL" id="CAKAEH010001577">
    <property type="protein sequence ID" value="CAG9537716.1"/>
    <property type="molecule type" value="Genomic_DNA"/>
</dbReference>
<dbReference type="Pfam" id="PF10328">
    <property type="entry name" value="7TM_GPCR_Srx"/>
    <property type="match status" value="1"/>
</dbReference>
<dbReference type="GO" id="GO:0016020">
    <property type="term" value="C:membrane"/>
    <property type="evidence" value="ECO:0007669"/>
    <property type="project" value="UniProtKB-SubCell"/>
</dbReference>
<keyword evidence="2 5" id="KW-0812">Transmembrane</keyword>
<comment type="caution">
    <text evidence="7">The sequence shown here is derived from an EMBL/GenBank/DDBJ whole genome shotgun (WGS) entry which is preliminary data.</text>
</comment>
<evidence type="ECO:0000313" key="8">
    <source>
        <dbReference type="Proteomes" id="UP000746747"/>
    </source>
</evidence>
<comment type="subcellular location">
    <subcellularLocation>
        <location evidence="1">Membrane</location>
    </subcellularLocation>
</comment>
<keyword evidence="4 5" id="KW-0472">Membrane</keyword>
<protein>
    <recommendedName>
        <fullName evidence="6">G-protein coupled receptors family 1 profile domain-containing protein</fullName>
    </recommendedName>
</protein>
<evidence type="ECO:0000256" key="3">
    <source>
        <dbReference type="ARBA" id="ARBA00022989"/>
    </source>
</evidence>
<dbReference type="InterPro" id="IPR019430">
    <property type="entry name" value="7TM_GPCR_serpentine_rcpt_Srx"/>
</dbReference>
<feature type="transmembrane region" description="Helical" evidence="5">
    <location>
        <begin position="6"/>
        <end position="27"/>
    </location>
</feature>
<evidence type="ECO:0000256" key="4">
    <source>
        <dbReference type="ARBA" id="ARBA00023136"/>
    </source>
</evidence>
<dbReference type="CDD" id="cd00637">
    <property type="entry name" value="7tm_classA_rhodopsin-like"/>
    <property type="match status" value="1"/>
</dbReference>
<feature type="transmembrane region" description="Helical" evidence="5">
    <location>
        <begin position="180"/>
        <end position="199"/>
    </location>
</feature>
<feature type="transmembrane region" description="Helical" evidence="5">
    <location>
        <begin position="48"/>
        <end position="69"/>
    </location>
</feature>
<name>A0A8J2MRQ6_9BILA</name>
<dbReference type="InterPro" id="IPR017452">
    <property type="entry name" value="GPCR_Rhodpsn_7TM"/>
</dbReference>